<dbReference type="Proteomes" id="UP001189429">
    <property type="component" value="Unassembled WGS sequence"/>
</dbReference>
<sequence length="1663" mass="183655">MDLDGDTKVTLNDLMLFVGHSGGIRQFFEKRRLRISTSRQDVDHHSGVVVGSRVKAHFYFQGQKSTVWREATVRAVGVARESVDGVGPATLGCGLQFNFGPGGKWKAYQVVPMHWILGQAHSLEVETALRESGIVEEQQSYFSMLLPDTEILTMERLAVCQRAALKNVRQKATERHNEAIGPARERFKSLGYGDHVLGMVLDWVQDLAPMVIHVKLDDVGRFMETDEYYRSQFETKTSNGANDPQNLTRQGWERSLFGGAYEDAKPFERCKYGALNVMNDYRGVLSAKQYGDSYLVLKDVRMRTTLTYTDSSCVDIESLGVLDKYAHVLQSYNDTELKALADVAVAAVTSQRVLGRASSGGPQLELLRGTSHDSGMEWITLGFPELGQNSGKLYLEVHLTKGCVAPQVGVLASGYKTVPYAASATGVGDDELGWACDGVNSSLWHSGAEKPWEAHWPAEKNASGEMCLAEDAVVGVALDLADRTILFCTNGKWDRQPAFTSGDIPAGVQLYPALSVKGRAAFCFGDFRHPAPPEFQPWPGMPSWPVRCDVPFIGDSTACRIYKEIQVHGEVHLKRHVQRLVAHSKYRERSKVKRSLMLFFGPLNLLVSNAGGLDGTFMRMGAHQGRPLYKSEGGATVYWDAEAKRWKLNSSEDFSSFVTSAPDGAGDVPPRRGWEVKYEMRGVLSVDCFKKGMSKLKVSQANVGTLVKALAREGDVVFKETEKTTFEREWKKLKSTTCDADEAWAVLVKEVQSEVLKAAGFDRRCEVCETEHPYSANKFSWSRQIPMKSGAMRVLFSPKCQTYDSRAVFSINCGGMPRKAAGPGSRVEVSVDGKTIYGTVSGRPDNGLNWKVRLDRRAALASGSLAEISSTVVPESVGTCRRNEHYYRRLADCTVVRVEKKSSTRVSVVYDAHGDMTDGPMQDPMDSRLFWNGSHMAASSGAPIETNRDSHCSGTLFFDDVPSMEDLEFEYGSSGYSRVKLSEVVEACQFSAGESVEAMRNGDWDLAEVVEAKPPDTYVIKWADAVGDSEGLEMPVDQVRKKPEESDGNVLEDIKRCRGSHWDSECFASFAESPKMAIVEYLDASKRRDYRTSAATKTNNKKVKQKRQPTPIKMNHVGEEIKAFDLDLAQPLTPIHIKEFVANGPAQQMGVCEGWFLDIAGTIMGDSSRQWARLLSGFGGVDFTDSDKNTVMLDAANDESAEVRLSPQEGHRHKWYCGRTLGKEAIPGSNGRCGPNNGPQCVPCRRFQEAFQINDALAPVSLGNRQDFTTFWYCGGESGDGCCSPGSGPQCQSCKRFQDRLDALQSPAKDRLFAERLQRLVDACFQDPKAFLDRLTAAMADGTLQDVAMVFTNSASLQEPKLLPDVHVVYPEGQRVGSEVRLFQTCEKVSLPESTPGVPSHMSKHPYGSGFAGFRGRGMRGAAPQQPGQAVQIEEFLKKGVAHAAGVREYWSLDVERTLSLNGAKMASLTSAEIVENPNVLLALSGVTLVFEHPCPVKRTQVSCHGPPGASNWKAGLITGSAADVCFSTDGDGSMHPSRRWGFRAMFLPFDVPRPSAEKMDQLFQSFEEATKRAIGVTEPMDVQRDDWDEARLRALCEQHGWEFSWMTEDGEFQRRQREHASFDVDTVDVARIRALSARFGARAEALAADEPREEVDATPAEV</sequence>
<proteinExistence type="predicted"/>
<dbReference type="InterPro" id="IPR043136">
    <property type="entry name" value="B30.2/SPRY_sf"/>
</dbReference>
<evidence type="ECO:0000313" key="3">
    <source>
        <dbReference type="Proteomes" id="UP001189429"/>
    </source>
</evidence>
<dbReference type="PROSITE" id="PS50188">
    <property type="entry name" value="B302_SPRY"/>
    <property type="match status" value="1"/>
</dbReference>
<dbReference type="Pfam" id="PF00622">
    <property type="entry name" value="SPRY"/>
    <property type="match status" value="1"/>
</dbReference>
<accession>A0ABN9U3B0</accession>
<comment type="caution">
    <text evidence="2">The sequence shown here is derived from an EMBL/GenBank/DDBJ whole genome shotgun (WGS) entry which is preliminary data.</text>
</comment>
<dbReference type="EMBL" id="CAUYUJ010015353">
    <property type="protein sequence ID" value="CAK0852885.1"/>
    <property type="molecule type" value="Genomic_DNA"/>
</dbReference>
<reference evidence="2" key="1">
    <citation type="submission" date="2023-10" db="EMBL/GenBank/DDBJ databases">
        <authorList>
            <person name="Chen Y."/>
            <person name="Shah S."/>
            <person name="Dougan E. K."/>
            <person name="Thang M."/>
            <person name="Chan C."/>
        </authorList>
    </citation>
    <scope>NUCLEOTIDE SEQUENCE [LARGE SCALE GENOMIC DNA]</scope>
</reference>
<dbReference type="InterPro" id="IPR003877">
    <property type="entry name" value="SPRY_dom"/>
</dbReference>
<protein>
    <recommendedName>
        <fullName evidence="1">B30.2/SPRY domain-containing protein</fullName>
    </recommendedName>
</protein>
<name>A0ABN9U3B0_9DINO</name>
<dbReference type="CDD" id="cd11709">
    <property type="entry name" value="SPRY"/>
    <property type="match status" value="1"/>
</dbReference>
<dbReference type="InterPro" id="IPR022074">
    <property type="entry name" value="DUF3626"/>
</dbReference>
<dbReference type="Gene3D" id="2.60.120.920">
    <property type="match status" value="1"/>
</dbReference>
<dbReference type="InterPro" id="IPR001870">
    <property type="entry name" value="B30.2/SPRY"/>
</dbReference>
<organism evidence="2 3">
    <name type="scientific">Prorocentrum cordatum</name>
    <dbReference type="NCBI Taxonomy" id="2364126"/>
    <lineage>
        <taxon>Eukaryota</taxon>
        <taxon>Sar</taxon>
        <taxon>Alveolata</taxon>
        <taxon>Dinophyceae</taxon>
        <taxon>Prorocentrales</taxon>
        <taxon>Prorocentraceae</taxon>
        <taxon>Prorocentrum</taxon>
    </lineage>
</organism>
<dbReference type="SUPFAM" id="SSF49899">
    <property type="entry name" value="Concanavalin A-like lectins/glucanases"/>
    <property type="match status" value="1"/>
</dbReference>
<evidence type="ECO:0000259" key="1">
    <source>
        <dbReference type="PROSITE" id="PS50188"/>
    </source>
</evidence>
<gene>
    <name evidence="2" type="ORF">PCOR1329_LOCUS44531</name>
</gene>
<keyword evidence="3" id="KW-1185">Reference proteome</keyword>
<dbReference type="InterPro" id="IPR013320">
    <property type="entry name" value="ConA-like_dom_sf"/>
</dbReference>
<evidence type="ECO:0000313" key="2">
    <source>
        <dbReference type="EMBL" id="CAK0852885.1"/>
    </source>
</evidence>
<feature type="domain" description="B30.2/SPRY" evidence="1">
    <location>
        <begin position="315"/>
        <end position="529"/>
    </location>
</feature>
<dbReference type="Pfam" id="PF12294">
    <property type="entry name" value="DUF3626"/>
    <property type="match status" value="1"/>
</dbReference>